<feature type="region of interest" description="Disordered" evidence="3">
    <location>
        <begin position="348"/>
        <end position="373"/>
    </location>
</feature>
<dbReference type="InterPro" id="IPR032675">
    <property type="entry name" value="LRR_dom_sf"/>
</dbReference>
<dbReference type="Proteomes" id="UP000794436">
    <property type="component" value="Unassembled WGS sequence"/>
</dbReference>
<comment type="caution">
    <text evidence="4">The sequence shown here is derived from an EMBL/GenBank/DDBJ whole genome shotgun (WGS) entry which is preliminary data.</text>
</comment>
<dbReference type="EMBL" id="SPLM01000072">
    <property type="protein sequence ID" value="TMW63785.1"/>
    <property type="molecule type" value="Genomic_DNA"/>
</dbReference>
<protein>
    <submittedName>
        <fullName evidence="4">Uncharacterized protein</fullName>
    </submittedName>
</protein>
<dbReference type="OrthoDB" id="266138at2759"/>
<dbReference type="PROSITE" id="PS51450">
    <property type="entry name" value="LRR"/>
    <property type="match status" value="1"/>
</dbReference>
<feature type="compositionally biased region" description="Basic and acidic residues" evidence="3">
    <location>
        <begin position="190"/>
        <end position="202"/>
    </location>
</feature>
<accession>A0A8K1CJE0</accession>
<name>A0A8K1CJE0_PYTOL</name>
<dbReference type="InterPro" id="IPR001611">
    <property type="entry name" value="Leu-rich_rpt"/>
</dbReference>
<organism evidence="4 5">
    <name type="scientific">Pythium oligandrum</name>
    <name type="common">Mycoparasitic fungus</name>
    <dbReference type="NCBI Taxonomy" id="41045"/>
    <lineage>
        <taxon>Eukaryota</taxon>
        <taxon>Sar</taxon>
        <taxon>Stramenopiles</taxon>
        <taxon>Oomycota</taxon>
        <taxon>Peronosporomycetes</taxon>
        <taxon>Pythiales</taxon>
        <taxon>Pythiaceae</taxon>
        <taxon>Pythium</taxon>
    </lineage>
</organism>
<dbReference type="AlphaFoldDB" id="A0A8K1CJE0"/>
<dbReference type="PANTHER" id="PTHR18849">
    <property type="entry name" value="LEUCINE RICH REPEAT PROTEIN"/>
    <property type="match status" value="1"/>
</dbReference>
<dbReference type="Pfam" id="PF12799">
    <property type="entry name" value="LRR_4"/>
    <property type="match status" value="1"/>
</dbReference>
<keyword evidence="2" id="KW-0677">Repeat</keyword>
<reference evidence="4" key="1">
    <citation type="submission" date="2019-03" db="EMBL/GenBank/DDBJ databases">
        <title>Long read genome sequence of the mycoparasitic Pythium oligandrum ATCC 38472 isolated from sugarbeet rhizosphere.</title>
        <authorList>
            <person name="Gaulin E."/>
        </authorList>
    </citation>
    <scope>NUCLEOTIDE SEQUENCE</scope>
    <source>
        <strain evidence="4">ATCC 38472_TT</strain>
    </source>
</reference>
<sequence length="600" mass="66109">MRVVSADGREVIVVDEELTTAKGNGIPSLLDAQHLNLSFNALTTLEGLEKATNLRNLNLSHNQFRSLDGIERFTQLRILRCSFNEIKTLHWVAPLIQLQELWVNENEIETTELTHLVSLPALQTLILHPNPCTNAVNYVSHVVKTVPWIARVDAVVVDDSMRENAQHTDDRMGLSSAATEVSEISLMTSRSEEDSPRTKNESEWTMPDPPANGEIAIPVKTTEVEPPRKFKKPPKMSAEDFMRAFPVQDFIPMSAEGTITTENRDQVELSDGTNIIPLSAEKRKIDPRSSDDNAPPSVEVQQSDIADVIEDCPPILSSDKSSSSISAIASAVLSLPIFDGDSILKKKTQSSISKTKTQKKVKQPAANKPQQPDPVLASFQQTEWSLMYPNSAVTAILIRPDGSALAKWPNGSVAVSIDREREGFRAYATHKDGTIGLSFDSDGVGFINYYPSGRMMISTSSSGDGLYFSADGSSILRTWDSSLNMKDDKWEPTELLGDEPDGSLLAKLSESLGIRLQLHRPAEGTNKGRACPFRLDIFFASNAIRHRFTNWININEANPNDCDVVFGKIPEKAKKKASDSPPRAHVDILQDIRAAVANLT</sequence>
<evidence type="ECO:0000256" key="1">
    <source>
        <dbReference type="ARBA" id="ARBA00022614"/>
    </source>
</evidence>
<keyword evidence="1" id="KW-0433">Leucine-rich repeat</keyword>
<evidence type="ECO:0000256" key="3">
    <source>
        <dbReference type="SAM" id="MobiDB-lite"/>
    </source>
</evidence>
<gene>
    <name evidence="4" type="ORF">Poli38472_002726</name>
</gene>
<dbReference type="SUPFAM" id="SSF52058">
    <property type="entry name" value="L domain-like"/>
    <property type="match status" value="1"/>
</dbReference>
<proteinExistence type="predicted"/>
<feature type="region of interest" description="Disordered" evidence="3">
    <location>
        <begin position="164"/>
        <end position="215"/>
    </location>
</feature>
<dbReference type="Gene3D" id="3.80.10.10">
    <property type="entry name" value="Ribonuclease Inhibitor"/>
    <property type="match status" value="1"/>
</dbReference>
<dbReference type="InterPro" id="IPR025875">
    <property type="entry name" value="Leu-rich_rpt_4"/>
</dbReference>
<evidence type="ECO:0000313" key="5">
    <source>
        <dbReference type="Proteomes" id="UP000794436"/>
    </source>
</evidence>
<keyword evidence="5" id="KW-1185">Reference proteome</keyword>
<feature type="region of interest" description="Disordered" evidence="3">
    <location>
        <begin position="269"/>
        <end position="302"/>
    </location>
</feature>
<dbReference type="PANTHER" id="PTHR18849:SF0">
    <property type="entry name" value="CILIA- AND FLAGELLA-ASSOCIATED PROTEIN 410-RELATED"/>
    <property type="match status" value="1"/>
</dbReference>
<evidence type="ECO:0000256" key="2">
    <source>
        <dbReference type="ARBA" id="ARBA00022737"/>
    </source>
</evidence>
<feature type="compositionally biased region" description="Basic and acidic residues" evidence="3">
    <location>
        <begin position="280"/>
        <end position="291"/>
    </location>
</feature>
<evidence type="ECO:0000313" key="4">
    <source>
        <dbReference type="EMBL" id="TMW63785.1"/>
    </source>
</evidence>